<organism evidence="2 3">
    <name type="scientific">Pseudonocardia parietis</name>
    <dbReference type="NCBI Taxonomy" id="570936"/>
    <lineage>
        <taxon>Bacteria</taxon>
        <taxon>Bacillati</taxon>
        <taxon>Actinomycetota</taxon>
        <taxon>Actinomycetes</taxon>
        <taxon>Pseudonocardiales</taxon>
        <taxon>Pseudonocardiaceae</taxon>
        <taxon>Pseudonocardia</taxon>
    </lineage>
</organism>
<proteinExistence type="predicted"/>
<evidence type="ECO:0000313" key="2">
    <source>
        <dbReference type="EMBL" id="MBP2371931.1"/>
    </source>
</evidence>
<evidence type="ECO:0008006" key="4">
    <source>
        <dbReference type="Google" id="ProtNLM"/>
    </source>
</evidence>
<sequence>MSDELRVKVDSPRADLYRIQPCGILNTRVGARVLRQVDFRLQLVDDGSVQTRHVMIDLSEVAAATPQGLRALPHGHYATRRRGIGFHLIGGGHLASKLGPPERALLAGIGGFPDLDAALHALAVPAPCPHATTDGSAGCTEAARTEPAAAEDPARAGPPWQPRTAASPGVRR</sequence>
<name>A0ABS4W6W7_9PSEU</name>
<dbReference type="EMBL" id="JAGINU010000004">
    <property type="protein sequence ID" value="MBP2371931.1"/>
    <property type="molecule type" value="Genomic_DNA"/>
</dbReference>
<accession>A0ABS4W6W7</accession>
<protein>
    <recommendedName>
        <fullName evidence="4">STAS domain-containing protein</fullName>
    </recommendedName>
</protein>
<keyword evidence="3" id="KW-1185">Reference proteome</keyword>
<reference evidence="2 3" key="1">
    <citation type="submission" date="2021-03" db="EMBL/GenBank/DDBJ databases">
        <title>Sequencing the genomes of 1000 actinobacteria strains.</title>
        <authorList>
            <person name="Klenk H.-P."/>
        </authorList>
    </citation>
    <scope>NUCLEOTIDE SEQUENCE [LARGE SCALE GENOMIC DNA]</scope>
    <source>
        <strain evidence="2 3">DSM 45256</strain>
    </source>
</reference>
<dbReference type="RefSeq" id="WP_210036988.1">
    <property type="nucleotide sequence ID" value="NZ_JAGINU010000004.1"/>
</dbReference>
<evidence type="ECO:0000256" key="1">
    <source>
        <dbReference type="SAM" id="MobiDB-lite"/>
    </source>
</evidence>
<comment type="caution">
    <text evidence="2">The sequence shown here is derived from an EMBL/GenBank/DDBJ whole genome shotgun (WGS) entry which is preliminary data.</text>
</comment>
<evidence type="ECO:0000313" key="3">
    <source>
        <dbReference type="Proteomes" id="UP001519295"/>
    </source>
</evidence>
<feature type="region of interest" description="Disordered" evidence="1">
    <location>
        <begin position="132"/>
        <end position="172"/>
    </location>
</feature>
<feature type="compositionally biased region" description="Low complexity" evidence="1">
    <location>
        <begin position="140"/>
        <end position="151"/>
    </location>
</feature>
<dbReference type="Proteomes" id="UP001519295">
    <property type="component" value="Unassembled WGS sequence"/>
</dbReference>
<gene>
    <name evidence="2" type="ORF">JOF36_007704</name>
</gene>